<reference evidence="7" key="1">
    <citation type="submission" date="2011-05" db="EMBL/GenBank/DDBJ databases">
        <authorList>
            <person name="Richards S.R."/>
            <person name="Qu J."/>
            <person name="Jiang H."/>
            <person name="Jhangiani S.N."/>
            <person name="Agravi P."/>
            <person name="Goodspeed R."/>
            <person name="Gross S."/>
            <person name="Mandapat C."/>
            <person name="Jackson L."/>
            <person name="Mathew T."/>
            <person name="Pu L."/>
            <person name="Thornton R."/>
            <person name="Saada N."/>
            <person name="Wilczek-Boney K.B."/>
            <person name="Lee S."/>
            <person name="Kovar C."/>
            <person name="Wu Y."/>
            <person name="Scherer S.E."/>
            <person name="Worley K.C."/>
            <person name="Muzny D.M."/>
            <person name="Gibbs R."/>
        </authorList>
    </citation>
    <scope>NUCLEOTIDE SEQUENCE</scope>
    <source>
        <strain evidence="7">Brora</strain>
    </source>
</reference>
<dbReference type="InterPro" id="IPR036390">
    <property type="entry name" value="WH_DNA-bd_sf"/>
</dbReference>
<dbReference type="EnsemblMetazoa" id="SMAR009059-RA">
    <property type="protein sequence ID" value="SMAR009059-PA"/>
    <property type="gene ID" value="SMAR009059"/>
</dbReference>
<evidence type="ECO:0000313" key="6">
    <source>
        <dbReference type="EnsemblMetazoa" id="SMAR009059-PA"/>
    </source>
</evidence>
<dbReference type="eggNOG" id="KOG3233">
    <property type="taxonomic scope" value="Eukaryota"/>
</dbReference>
<dbReference type="PANTHER" id="PTHR12780">
    <property type="entry name" value="RNA POLYMERASE III DNA DIRECTED , 39KD SUBUNIT-RELATED"/>
    <property type="match status" value="1"/>
</dbReference>
<dbReference type="SUPFAM" id="SSF46785">
    <property type="entry name" value="Winged helix' DNA-binding domain"/>
    <property type="match status" value="3"/>
</dbReference>
<dbReference type="GO" id="GO:0005666">
    <property type="term" value="C:RNA polymerase III complex"/>
    <property type="evidence" value="ECO:0007669"/>
    <property type="project" value="InterPro"/>
</dbReference>
<evidence type="ECO:0000256" key="3">
    <source>
        <dbReference type="ARBA" id="ARBA00022478"/>
    </source>
</evidence>
<organism evidence="6 7">
    <name type="scientific">Strigamia maritima</name>
    <name type="common">European centipede</name>
    <name type="synonym">Geophilus maritimus</name>
    <dbReference type="NCBI Taxonomy" id="126957"/>
    <lineage>
        <taxon>Eukaryota</taxon>
        <taxon>Metazoa</taxon>
        <taxon>Ecdysozoa</taxon>
        <taxon>Arthropoda</taxon>
        <taxon>Myriapoda</taxon>
        <taxon>Chilopoda</taxon>
        <taxon>Pleurostigmophora</taxon>
        <taxon>Geophilomorpha</taxon>
        <taxon>Linotaeniidae</taxon>
        <taxon>Strigamia</taxon>
    </lineage>
</organism>
<dbReference type="GO" id="GO:0006383">
    <property type="term" value="P:transcription by RNA polymerase III"/>
    <property type="evidence" value="ECO:0007669"/>
    <property type="project" value="InterPro"/>
</dbReference>
<dbReference type="Proteomes" id="UP000014500">
    <property type="component" value="Unassembled WGS sequence"/>
</dbReference>
<keyword evidence="7" id="KW-1185">Reference proteome</keyword>
<evidence type="ECO:0000256" key="5">
    <source>
        <dbReference type="ARBA" id="ARBA00023242"/>
    </source>
</evidence>
<keyword evidence="3" id="KW-0240">DNA-directed RNA polymerase</keyword>
<dbReference type="EMBL" id="JH431869">
    <property type="status" value="NOT_ANNOTATED_CDS"/>
    <property type="molecule type" value="Genomic_DNA"/>
</dbReference>
<keyword evidence="5" id="KW-0539">Nucleus</keyword>
<evidence type="ECO:0000256" key="4">
    <source>
        <dbReference type="ARBA" id="ARBA00023163"/>
    </source>
</evidence>
<dbReference type="STRING" id="126957.T1J5Z6"/>
<dbReference type="Gene3D" id="1.10.10.10">
    <property type="entry name" value="Winged helix-like DNA-binding domain superfamily/Winged helix DNA-binding domain"/>
    <property type="match status" value="3"/>
</dbReference>
<evidence type="ECO:0008006" key="8">
    <source>
        <dbReference type="Google" id="ProtNLM"/>
    </source>
</evidence>
<dbReference type="Pfam" id="PF05158">
    <property type="entry name" value="RNA_pol_Rpc34"/>
    <property type="match status" value="2"/>
</dbReference>
<protein>
    <recommendedName>
        <fullName evidence="8">DNA-directed RNA polymerase III subunit RPC6</fullName>
    </recommendedName>
</protein>
<dbReference type="FunFam" id="1.10.10.10:FF:000116">
    <property type="entry name" value="DNA-directed RNA polymerase III subunit RPC6"/>
    <property type="match status" value="2"/>
</dbReference>
<proteinExistence type="inferred from homology"/>
<dbReference type="InterPro" id="IPR036388">
    <property type="entry name" value="WH-like_DNA-bd_sf"/>
</dbReference>
<dbReference type="AlphaFoldDB" id="T1J5Z6"/>
<comment type="similarity">
    <text evidence="2">Belongs to the eukaryotic RPC34/RPC39 RNA polymerase subunit family.</text>
</comment>
<dbReference type="InterPro" id="IPR007832">
    <property type="entry name" value="RNA_pol_Rpc34"/>
</dbReference>
<dbReference type="GO" id="GO:0005737">
    <property type="term" value="C:cytoplasm"/>
    <property type="evidence" value="ECO:0007669"/>
    <property type="project" value="UniProtKB-ARBA"/>
</dbReference>
<evidence type="ECO:0000313" key="7">
    <source>
        <dbReference type="Proteomes" id="UP000014500"/>
    </source>
</evidence>
<reference evidence="6" key="2">
    <citation type="submission" date="2015-02" db="UniProtKB">
        <authorList>
            <consortium name="EnsemblMetazoa"/>
        </authorList>
    </citation>
    <scope>IDENTIFICATION</scope>
</reference>
<dbReference type="GO" id="GO:0005654">
    <property type="term" value="C:nucleoplasm"/>
    <property type="evidence" value="ECO:0007669"/>
    <property type="project" value="UniProtKB-ARBA"/>
</dbReference>
<comment type="subcellular location">
    <subcellularLocation>
        <location evidence="1">Nucleus</location>
    </subcellularLocation>
</comment>
<name>T1J5Z6_STRMM</name>
<dbReference type="HOGENOM" id="CLU_475963_0_0_1"/>
<evidence type="ECO:0000256" key="2">
    <source>
        <dbReference type="ARBA" id="ARBA00011038"/>
    </source>
</evidence>
<dbReference type="InterPro" id="IPR016049">
    <property type="entry name" value="RNA_pol_Rpc34-like"/>
</dbReference>
<keyword evidence="4" id="KW-0804">Transcription</keyword>
<evidence type="ECO:0000256" key="1">
    <source>
        <dbReference type="ARBA" id="ARBA00004123"/>
    </source>
</evidence>
<accession>T1J5Z6</accession>
<sequence>MTEETDAELELEEKIVEYCKETPKGVPQKTLIEHLNVEPLNIANAINGLLKKGRIEILKGGKQKKGVVIRWKNNEGPKIKGDNEKKIIYQIIESAGNKGIWVRDIRNKCNLVLTHVTKILKLLESEKLIKSVKSVEACKRKLYMLYNLEPDTSVTGGAWYSNEDFDQDFVEILNQQCYKYLYQKLVRAKAEDKNPLMQRQVASATADDVRNHISKLGISKVELSIRDIEVILNTLVYDGKVEKVVKFGAAGQSSSESVNTYLSIESLVKSVGLMQIPCGLCPMFRKWRYFTINMHLYERMRQIEIHMKNKDIIILWKNNEGSKIKIEGDNEKKVIYQYIELAGNKGIIGQKLAKTCKLVLKNVNVILKDLEKEGLIKSVKSVAEKNRKVYMLYNLEPDIAVTGGTFYNNTEFDQEYVDILNQLFHKYLNQKLIRAKAGDKNPLVQRQFASATADEVITHISKLGISKEKLTIKDAELILNTLVYDGKVEKIGKVGAVGQTTSNSLITYLAVEGLVTSVGVLESPCGLCPVSDNQMFDKWNHFPINMHLFERMYVCFLISNSLLANSKRLLLTF</sequence>